<keyword evidence="1" id="KW-0732">Signal</keyword>
<evidence type="ECO:0000313" key="2">
    <source>
        <dbReference type="EMBL" id="KOH45755.1"/>
    </source>
</evidence>
<accession>A0A0L8VBA6</accession>
<dbReference type="RefSeq" id="WP_204374924.1">
    <property type="nucleotide sequence ID" value="NZ_LGIA01000073.1"/>
</dbReference>
<evidence type="ECO:0000256" key="1">
    <source>
        <dbReference type="SAM" id="SignalP"/>
    </source>
</evidence>
<dbReference type="PROSITE" id="PS51257">
    <property type="entry name" value="PROKAR_LIPOPROTEIN"/>
    <property type="match status" value="1"/>
</dbReference>
<dbReference type="PATRIC" id="fig|1409788.3.peg.1465"/>
<feature type="chain" id="PRO_5005591456" description="Lipoprotein" evidence="1">
    <location>
        <begin position="22"/>
        <end position="423"/>
    </location>
</feature>
<evidence type="ECO:0008006" key="4">
    <source>
        <dbReference type="Google" id="ProtNLM"/>
    </source>
</evidence>
<comment type="caution">
    <text evidence="2">The sequence shown here is derived from an EMBL/GenBank/DDBJ whole genome shotgun (WGS) entry which is preliminary data.</text>
</comment>
<proteinExistence type="predicted"/>
<dbReference type="AlphaFoldDB" id="A0A0L8VBA6"/>
<reference evidence="3" key="1">
    <citation type="submission" date="2015-07" db="EMBL/GenBank/DDBJ databases">
        <title>Genome sequencing of Sunxiuqinia dokdonensis strain SK.</title>
        <authorList>
            <person name="Ahn S."/>
            <person name="Kim B.-C."/>
        </authorList>
    </citation>
    <scope>NUCLEOTIDE SEQUENCE [LARGE SCALE GENOMIC DNA]</scope>
    <source>
        <strain evidence="3">SK</strain>
    </source>
</reference>
<evidence type="ECO:0000313" key="3">
    <source>
        <dbReference type="Proteomes" id="UP000036958"/>
    </source>
</evidence>
<dbReference type="Proteomes" id="UP000036958">
    <property type="component" value="Unassembled WGS sequence"/>
</dbReference>
<dbReference type="InterPro" id="IPR046713">
    <property type="entry name" value="DUF6786"/>
</dbReference>
<dbReference type="EMBL" id="LGIA01000073">
    <property type="protein sequence ID" value="KOH45755.1"/>
    <property type="molecule type" value="Genomic_DNA"/>
</dbReference>
<gene>
    <name evidence="2" type="ORF">NC99_14340</name>
</gene>
<keyword evidence="3" id="KW-1185">Reference proteome</keyword>
<dbReference type="STRING" id="1409788.NC99_14340"/>
<organism evidence="2 3">
    <name type="scientific">Sunxiuqinia dokdonensis</name>
    <dbReference type="NCBI Taxonomy" id="1409788"/>
    <lineage>
        <taxon>Bacteria</taxon>
        <taxon>Pseudomonadati</taxon>
        <taxon>Bacteroidota</taxon>
        <taxon>Bacteroidia</taxon>
        <taxon>Marinilabiliales</taxon>
        <taxon>Prolixibacteraceae</taxon>
        <taxon>Sunxiuqinia</taxon>
    </lineage>
</organism>
<sequence length="423" mass="47207">MNYSKSNSVKQAAWMSLLVFAAACTSTGNKNVKQVEDKLNDYTKGTYGYDVTFFETRNIETIELTDDEAQASILLIPDYQGRVMTSSSNGKEGKSYGWINYDLIASGEINPQFNPVGGEERFWLGPEGGPHSIYFAQGDEQVFENWLVPPVLDTERFEVKEQESQSVVFTKDTRLTNASGTEFQVGISRKVSLLSRSDLSSLLGLDVPEGYFEVVAYQSENTITNHGENPWIKKDGLLSIWLLSMFNPSPTTTVFIPYNQDVDGTIVNDEYFGKVPSDRLIAENGTVFFKIDGKYRSKIGIPPGRAKELCGSYDSEQNILTLLWCSLPDEPKVYVNSNWGEQDDPYAGDVINSYNDGPVEDGSIMGPFYEIETSSPAAALQPGESLTHTQRIVHIQGEKEELAKIVNNLFHLNLYTIESKFSN</sequence>
<protein>
    <recommendedName>
        <fullName evidence="4">Lipoprotein</fullName>
    </recommendedName>
</protein>
<name>A0A0L8VBA6_9BACT</name>
<dbReference type="Pfam" id="PF20583">
    <property type="entry name" value="DUF6786"/>
    <property type="match status" value="1"/>
</dbReference>
<feature type="signal peptide" evidence="1">
    <location>
        <begin position="1"/>
        <end position="21"/>
    </location>
</feature>